<name>A0A8T0G4A0_CERPU</name>
<accession>A0A8T0G4A0</accession>
<reference evidence="2" key="1">
    <citation type="submission" date="2020-06" db="EMBL/GenBank/DDBJ databases">
        <title>WGS assembly of Ceratodon purpureus strain R40.</title>
        <authorList>
            <person name="Carey S.B."/>
            <person name="Jenkins J."/>
            <person name="Shu S."/>
            <person name="Lovell J.T."/>
            <person name="Sreedasyam A."/>
            <person name="Maumus F."/>
            <person name="Tiley G.P."/>
            <person name="Fernandez-Pozo N."/>
            <person name="Barry K."/>
            <person name="Chen C."/>
            <person name="Wang M."/>
            <person name="Lipzen A."/>
            <person name="Daum C."/>
            <person name="Saski C.A."/>
            <person name="Payton A.C."/>
            <person name="Mcbreen J.C."/>
            <person name="Conrad R.E."/>
            <person name="Kollar L.M."/>
            <person name="Olsson S."/>
            <person name="Huttunen S."/>
            <person name="Landis J.B."/>
            <person name="Wickett N.J."/>
            <person name="Johnson M.G."/>
            <person name="Rensing S.A."/>
            <person name="Grimwood J."/>
            <person name="Schmutz J."/>
            <person name="Mcdaniel S.F."/>
        </authorList>
    </citation>
    <scope>NUCLEOTIDE SEQUENCE</scope>
    <source>
        <strain evidence="2">R40</strain>
    </source>
</reference>
<gene>
    <name evidence="2" type="ORF">KC19_12G063100</name>
</gene>
<comment type="caution">
    <text evidence="2">The sequence shown here is derived from an EMBL/GenBank/DDBJ whole genome shotgun (WGS) entry which is preliminary data.</text>
</comment>
<keyword evidence="1" id="KW-0732">Signal</keyword>
<organism evidence="2 3">
    <name type="scientific">Ceratodon purpureus</name>
    <name type="common">Fire moss</name>
    <name type="synonym">Dicranum purpureum</name>
    <dbReference type="NCBI Taxonomy" id="3225"/>
    <lineage>
        <taxon>Eukaryota</taxon>
        <taxon>Viridiplantae</taxon>
        <taxon>Streptophyta</taxon>
        <taxon>Embryophyta</taxon>
        <taxon>Bryophyta</taxon>
        <taxon>Bryophytina</taxon>
        <taxon>Bryopsida</taxon>
        <taxon>Dicranidae</taxon>
        <taxon>Pseudoditrichales</taxon>
        <taxon>Ditrichaceae</taxon>
        <taxon>Ceratodon</taxon>
    </lineage>
</organism>
<protein>
    <submittedName>
        <fullName evidence="2">Uncharacterized protein</fullName>
    </submittedName>
</protein>
<evidence type="ECO:0000313" key="3">
    <source>
        <dbReference type="Proteomes" id="UP000822688"/>
    </source>
</evidence>
<feature type="signal peptide" evidence="1">
    <location>
        <begin position="1"/>
        <end position="20"/>
    </location>
</feature>
<evidence type="ECO:0000313" key="2">
    <source>
        <dbReference type="EMBL" id="KAG0554106.1"/>
    </source>
</evidence>
<dbReference type="EMBL" id="CM026433">
    <property type="protein sequence ID" value="KAG0554106.1"/>
    <property type="molecule type" value="Genomic_DNA"/>
</dbReference>
<sequence>MPLLHTLWALTVYGIPYSAGHNSLVTLVKGALSETPAITYTIKSKDSVCQILVLGEDQPIAMSHVYFKID</sequence>
<evidence type="ECO:0000256" key="1">
    <source>
        <dbReference type="SAM" id="SignalP"/>
    </source>
</evidence>
<feature type="chain" id="PRO_5035781624" evidence="1">
    <location>
        <begin position="21"/>
        <end position="70"/>
    </location>
</feature>
<keyword evidence="3" id="KW-1185">Reference proteome</keyword>
<proteinExistence type="predicted"/>
<dbReference type="AlphaFoldDB" id="A0A8T0G4A0"/>
<dbReference type="Proteomes" id="UP000822688">
    <property type="component" value="Chromosome 12"/>
</dbReference>